<keyword evidence="2" id="KW-0378">Hydrolase</keyword>
<gene>
    <name evidence="2" type="ORF">VHP8226_03343</name>
</gene>
<feature type="domain" description="SGNH hydrolase-type esterase" evidence="1">
    <location>
        <begin position="5"/>
        <end position="149"/>
    </location>
</feature>
<dbReference type="Proteomes" id="UP000838160">
    <property type="component" value="Unassembled WGS sequence"/>
</dbReference>
<dbReference type="PANTHER" id="PTHR30383">
    <property type="entry name" value="THIOESTERASE 1/PROTEASE 1/LYSOPHOSPHOLIPASE L1"/>
    <property type="match status" value="1"/>
</dbReference>
<protein>
    <submittedName>
        <fullName evidence="2">Arylesterase</fullName>
        <ecNumber evidence="2">3.1.1.2</ecNumber>
    </submittedName>
</protein>
<evidence type="ECO:0000313" key="3">
    <source>
        <dbReference type="Proteomes" id="UP000838160"/>
    </source>
</evidence>
<comment type="caution">
    <text evidence="2">The sequence shown here is derived from an EMBL/GenBank/DDBJ whole genome shotgun (WGS) entry which is preliminary data.</text>
</comment>
<dbReference type="EMBL" id="CAKLCM010000003">
    <property type="protein sequence ID" value="CAH0529588.1"/>
    <property type="molecule type" value="Genomic_DNA"/>
</dbReference>
<sequence>MQIEQSWPRLLNTELAKQGQHDITIYNGSVSGDTTGNGLAKLPQLLSEHKPDTVLIELGANDGLRGFQPNVVETNLTQIIKLSEQQGAKVLLMQIRIPPNYGKRYTQMFEAIYPRLAEQYSVPLIPFFLESVITQPEWMMADGLHPTADAQPFIAELVAASIAEHL</sequence>
<dbReference type="PANTHER" id="PTHR30383:SF24">
    <property type="entry name" value="THIOESTERASE 1_PROTEASE 1_LYSOPHOSPHOLIPASE L1"/>
    <property type="match status" value="1"/>
</dbReference>
<accession>A0ABN8DMT8</accession>
<dbReference type="CDD" id="cd01822">
    <property type="entry name" value="Lysophospholipase_L1_like"/>
    <property type="match status" value="1"/>
</dbReference>
<dbReference type="SUPFAM" id="SSF52266">
    <property type="entry name" value="SGNH hydrolase"/>
    <property type="match status" value="1"/>
</dbReference>
<reference evidence="2" key="1">
    <citation type="submission" date="2021-12" db="EMBL/GenBank/DDBJ databases">
        <authorList>
            <person name="Rodrigo-Torres L."/>
            <person name="Arahal R. D."/>
            <person name="Lucena T."/>
        </authorList>
    </citation>
    <scope>NUCLEOTIDE SEQUENCE</scope>
    <source>
        <strain evidence="2">CECT 8226</strain>
    </source>
</reference>
<dbReference type="Pfam" id="PF13472">
    <property type="entry name" value="Lipase_GDSL_2"/>
    <property type="match status" value="1"/>
</dbReference>
<evidence type="ECO:0000259" key="1">
    <source>
        <dbReference type="Pfam" id="PF13472"/>
    </source>
</evidence>
<evidence type="ECO:0000313" key="2">
    <source>
        <dbReference type="EMBL" id="CAH0529588.1"/>
    </source>
</evidence>
<dbReference type="Gene3D" id="3.40.50.1110">
    <property type="entry name" value="SGNH hydrolase"/>
    <property type="match status" value="1"/>
</dbReference>
<keyword evidence="3" id="KW-1185">Reference proteome</keyword>
<dbReference type="InterPro" id="IPR013830">
    <property type="entry name" value="SGNH_hydro"/>
</dbReference>
<name>A0ABN8DMT8_9VIBR</name>
<dbReference type="InterPro" id="IPR051532">
    <property type="entry name" value="Ester_Hydrolysis_Enzymes"/>
</dbReference>
<dbReference type="GO" id="GO:0004064">
    <property type="term" value="F:arylesterase activity"/>
    <property type="evidence" value="ECO:0007669"/>
    <property type="project" value="UniProtKB-EC"/>
</dbReference>
<proteinExistence type="predicted"/>
<dbReference type="InterPro" id="IPR036514">
    <property type="entry name" value="SGNH_hydro_sf"/>
</dbReference>
<organism evidence="2 3">
    <name type="scientific">Vibrio hippocampi</name>
    <dbReference type="NCBI Taxonomy" id="654686"/>
    <lineage>
        <taxon>Bacteria</taxon>
        <taxon>Pseudomonadati</taxon>
        <taxon>Pseudomonadota</taxon>
        <taxon>Gammaproteobacteria</taxon>
        <taxon>Vibrionales</taxon>
        <taxon>Vibrionaceae</taxon>
        <taxon>Vibrio</taxon>
    </lineage>
</organism>
<dbReference type="EC" id="3.1.1.2" evidence="2"/>